<name>A0A7Y9FQU8_9SPHN</name>
<feature type="region of interest" description="Disordered" evidence="1">
    <location>
        <begin position="1"/>
        <end position="41"/>
    </location>
</feature>
<dbReference type="EMBL" id="JACCBY010000006">
    <property type="protein sequence ID" value="NYD91633.1"/>
    <property type="molecule type" value="Genomic_DNA"/>
</dbReference>
<dbReference type="AlphaFoldDB" id="A0A7Y9FQU8"/>
<sequence>MSSTNELNAYLTANPGKTPRDYKGKDTAPFDNSHVAPGEKPFDLLDRDHVRLRADGVPARLLPRNIRQAAGRDKGMRWDEATRSYRLAPTGKAGGSRASAVQYLDSSGPRASAPESAPADLDSAVGRGRLEVPEQPA</sequence>
<comment type="caution">
    <text evidence="2">The sequence shown here is derived from an EMBL/GenBank/DDBJ whole genome shotgun (WGS) entry which is preliminary data.</text>
</comment>
<protein>
    <submittedName>
        <fullName evidence="2">Uncharacterized protein</fullName>
    </submittedName>
</protein>
<gene>
    <name evidence="2" type="ORF">HD841_003449</name>
</gene>
<dbReference type="Proteomes" id="UP000517753">
    <property type="component" value="Unassembled WGS sequence"/>
</dbReference>
<reference evidence="2 3" key="2">
    <citation type="submission" date="2020-08" db="EMBL/GenBank/DDBJ databases">
        <title>The Agave Microbiome: Exploring the role of microbial communities in plant adaptations to desert environments.</title>
        <authorList>
            <person name="Partida-Martinez L.P."/>
        </authorList>
    </citation>
    <scope>NUCLEOTIDE SEQUENCE [LARGE SCALE GENOMIC DNA]</scope>
    <source>
        <strain evidence="2 3">AS2.3</strain>
    </source>
</reference>
<proteinExistence type="predicted"/>
<evidence type="ECO:0000313" key="2">
    <source>
        <dbReference type="EMBL" id="NYD91633.1"/>
    </source>
</evidence>
<feature type="compositionally biased region" description="Basic and acidic residues" evidence="1">
    <location>
        <begin position="18"/>
        <end position="28"/>
    </location>
</feature>
<evidence type="ECO:0000313" key="3">
    <source>
        <dbReference type="Proteomes" id="UP000517753"/>
    </source>
</evidence>
<evidence type="ECO:0000256" key="1">
    <source>
        <dbReference type="SAM" id="MobiDB-lite"/>
    </source>
</evidence>
<dbReference type="RefSeq" id="WP_179510050.1">
    <property type="nucleotide sequence ID" value="NZ_JACCBY010000006.1"/>
</dbReference>
<accession>A0A7Y9FQU8</accession>
<organism evidence="2 3">
    <name type="scientific">Sphingomonas melonis</name>
    <dbReference type="NCBI Taxonomy" id="152682"/>
    <lineage>
        <taxon>Bacteria</taxon>
        <taxon>Pseudomonadati</taxon>
        <taxon>Pseudomonadota</taxon>
        <taxon>Alphaproteobacteria</taxon>
        <taxon>Sphingomonadales</taxon>
        <taxon>Sphingomonadaceae</taxon>
        <taxon>Sphingomonas</taxon>
    </lineage>
</organism>
<keyword evidence="3" id="KW-1185">Reference proteome</keyword>
<feature type="compositionally biased region" description="Basic and acidic residues" evidence="1">
    <location>
        <begin position="128"/>
        <end position="137"/>
    </location>
</feature>
<reference evidence="2 3" key="1">
    <citation type="submission" date="2020-07" db="EMBL/GenBank/DDBJ databases">
        <authorList>
            <person name="Partida-Martinez L."/>
            <person name="Huntemann M."/>
            <person name="Clum A."/>
            <person name="Wang J."/>
            <person name="Palaniappan K."/>
            <person name="Ritter S."/>
            <person name="Chen I.-M."/>
            <person name="Stamatis D."/>
            <person name="Reddy T."/>
            <person name="O'Malley R."/>
            <person name="Daum C."/>
            <person name="Shapiro N."/>
            <person name="Ivanova N."/>
            <person name="Kyrpides N."/>
            <person name="Woyke T."/>
        </authorList>
    </citation>
    <scope>NUCLEOTIDE SEQUENCE [LARGE SCALE GENOMIC DNA]</scope>
    <source>
        <strain evidence="2 3">AS2.3</strain>
    </source>
</reference>
<feature type="region of interest" description="Disordered" evidence="1">
    <location>
        <begin position="87"/>
        <end position="137"/>
    </location>
</feature>